<keyword evidence="1" id="KW-0472">Membrane</keyword>
<sequence length="82" mass="9636">MKNLQAKSTIDRLEYELLKLDTTCLKEKVISNFTSIALCLLLLQNITFIPAILLYVFIGIYIMNITNNSFKLFKNFKTIREW</sequence>
<keyword evidence="1" id="KW-1133">Transmembrane helix</keyword>
<accession>A0A951IXP2</accession>
<dbReference type="EMBL" id="RPHB01000007">
    <property type="protein sequence ID" value="MBW3469095.1"/>
    <property type="molecule type" value="Genomic_DNA"/>
</dbReference>
<keyword evidence="3" id="KW-1185">Reference proteome</keyword>
<comment type="caution">
    <text evidence="2">The sequence shown here is derived from an EMBL/GenBank/DDBJ whole genome shotgun (WGS) entry which is preliminary data.</text>
</comment>
<dbReference type="RefSeq" id="WP_219291529.1">
    <property type="nucleotide sequence ID" value="NZ_RPHB01000007.1"/>
</dbReference>
<feature type="transmembrane region" description="Helical" evidence="1">
    <location>
        <begin position="36"/>
        <end position="63"/>
    </location>
</feature>
<keyword evidence="1" id="KW-0812">Transmembrane</keyword>
<protein>
    <submittedName>
        <fullName evidence="2">Uncharacterized protein</fullName>
    </submittedName>
</protein>
<proteinExistence type="predicted"/>
<evidence type="ECO:0000256" key="1">
    <source>
        <dbReference type="SAM" id="Phobius"/>
    </source>
</evidence>
<evidence type="ECO:0000313" key="2">
    <source>
        <dbReference type="EMBL" id="MBW3469095.1"/>
    </source>
</evidence>
<name>A0A951IXP2_9BACT</name>
<evidence type="ECO:0000313" key="3">
    <source>
        <dbReference type="Proteomes" id="UP000727490"/>
    </source>
</evidence>
<gene>
    <name evidence="2" type="ORF">EGN73_14940</name>
</gene>
<organism evidence="2 3">
    <name type="scientific">Arthrospiribacter ruber</name>
    <dbReference type="NCBI Taxonomy" id="2487934"/>
    <lineage>
        <taxon>Bacteria</taxon>
        <taxon>Pseudomonadati</taxon>
        <taxon>Bacteroidota</taxon>
        <taxon>Cytophagia</taxon>
        <taxon>Cytophagales</taxon>
        <taxon>Cyclobacteriaceae</taxon>
        <taxon>Arthrospiribacter</taxon>
    </lineage>
</organism>
<dbReference type="AlphaFoldDB" id="A0A951IXP2"/>
<reference evidence="2 3" key="1">
    <citation type="journal article" date="2020" name="Syst. Appl. Microbiol.">
        <title>Arthrospiribacter ruber gen. nov., sp. nov., a novel bacterium isolated from Arthrospira cultures.</title>
        <authorList>
            <person name="Waleron M."/>
            <person name="Misztak A."/>
            <person name="Waleron M.M."/>
            <person name="Furmaniak M."/>
            <person name="Mrozik A."/>
            <person name="Waleron K."/>
        </authorList>
    </citation>
    <scope>NUCLEOTIDE SEQUENCE [LARGE SCALE GENOMIC DNA]</scope>
    <source>
        <strain evidence="2 3">DPMB0001</strain>
    </source>
</reference>
<dbReference type="Proteomes" id="UP000727490">
    <property type="component" value="Unassembled WGS sequence"/>
</dbReference>